<dbReference type="InterPro" id="IPR051531">
    <property type="entry name" value="N-acetyltransferase"/>
</dbReference>
<evidence type="ECO:0000259" key="4">
    <source>
        <dbReference type="PROSITE" id="PS51186"/>
    </source>
</evidence>
<dbReference type="GO" id="GO:0008999">
    <property type="term" value="F:protein-N-terminal-alanine acetyltransferase activity"/>
    <property type="evidence" value="ECO:0007669"/>
    <property type="project" value="UniProtKB-EC"/>
</dbReference>
<sequence length="183" mass="21480">MDIWVRLANFAEIETERLLLKPLSIKDSQAFYDITQNPENLPFIFPAQASQKESDYLLVHYFLKEPLGKWGIFDKTSQEFLGVFNFEKLLAQKKSAEIGYFLKKSHWGRGLMTEVLKNLAFLSFQVLGLKTLIIITHKENLASQAVAKKAGFRLVRQYKGSDRYTHKMRDYHQYELRRKDLNE</sequence>
<dbReference type="InterPro" id="IPR000182">
    <property type="entry name" value="GNAT_dom"/>
</dbReference>
<evidence type="ECO:0000256" key="3">
    <source>
        <dbReference type="ARBA" id="ARBA00038502"/>
    </source>
</evidence>
<proteinExistence type="inferred from homology"/>
<keyword evidence="2 5" id="KW-0012">Acyltransferase</keyword>
<evidence type="ECO:0000256" key="2">
    <source>
        <dbReference type="ARBA" id="ARBA00023315"/>
    </source>
</evidence>
<accession>A0ABS2PTX8</accession>
<dbReference type="SUPFAM" id="SSF55729">
    <property type="entry name" value="Acyl-CoA N-acyltransferases (Nat)"/>
    <property type="match status" value="1"/>
</dbReference>
<evidence type="ECO:0000256" key="1">
    <source>
        <dbReference type="ARBA" id="ARBA00022679"/>
    </source>
</evidence>
<keyword evidence="1 5" id="KW-0808">Transferase</keyword>
<dbReference type="RefSeq" id="WP_205010345.1">
    <property type="nucleotide sequence ID" value="NZ_JAFBEH010000047.1"/>
</dbReference>
<dbReference type="PROSITE" id="PS51186">
    <property type="entry name" value="GNAT"/>
    <property type="match status" value="1"/>
</dbReference>
<evidence type="ECO:0000313" key="5">
    <source>
        <dbReference type="EMBL" id="MBM7643494.1"/>
    </source>
</evidence>
<name>A0ABS2PTX8_9STRE</name>
<dbReference type="InterPro" id="IPR016181">
    <property type="entry name" value="Acyl_CoA_acyltransferase"/>
</dbReference>
<dbReference type="PANTHER" id="PTHR43792">
    <property type="entry name" value="GNAT FAMILY, PUTATIVE (AFU_ORTHOLOGUE AFUA_3G00765)-RELATED-RELATED"/>
    <property type="match status" value="1"/>
</dbReference>
<dbReference type="EMBL" id="JAFBEH010000047">
    <property type="protein sequence ID" value="MBM7643494.1"/>
    <property type="molecule type" value="Genomic_DNA"/>
</dbReference>
<organism evidence="5 6">
    <name type="scientific">Streptococcus loxodontisalivarius</name>
    <dbReference type="NCBI Taxonomy" id="1349415"/>
    <lineage>
        <taxon>Bacteria</taxon>
        <taxon>Bacillati</taxon>
        <taxon>Bacillota</taxon>
        <taxon>Bacilli</taxon>
        <taxon>Lactobacillales</taxon>
        <taxon>Streptococcaceae</taxon>
        <taxon>Streptococcus</taxon>
    </lineage>
</organism>
<feature type="domain" description="N-acetyltransferase" evidence="4">
    <location>
        <begin position="18"/>
        <end position="170"/>
    </location>
</feature>
<keyword evidence="6" id="KW-1185">Reference proteome</keyword>
<evidence type="ECO:0000313" key="6">
    <source>
        <dbReference type="Proteomes" id="UP000697472"/>
    </source>
</evidence>
<gene>
    <name evidence="5" type="ORF">JOC28_001805</name>
</gene>
<dbReference type="EC" id="2.3.1.267" evidence="5"/>
<dbReference type="Pfam" id="PF13302">
    <property type="entry name" value="Acetyltransf_3"/>
    <property type="match status" value="1"/>
</dbReference>
<dbReference type="PANTHER" id="PTHR43792:SF8">
    <property type="entry name" value="[RIBOSOMAL PROTEIN US5]-ALANINE N-ACETYLTRANSFERASE"/>
    <property type="match status" value="1"/>
</dbReference>
<reference evidence="5 6" key="1">
    <citation type="submission" date="2021-01" db="EMBL/GenBank/DDBJ databases">
        <title>Genomic Encyclopedia of Type Strains, Phase IV (KMG-IV): sequencing the most valuable type-strain genomes for metagenomic binning, comparative biology and taxonomic classification.</title>
        <authorList>
            <person name="Goeker M."/>
        </authorList>
    </citation>
    <scope>NUCLEOTIDE SEQUENCE [LARGE SCALE GENOMIC DNA]</scope>
    <source>
        <strain evidence="5 6">DSM 27382</strain>
    </source>
</reference>
<dbReference type="Proteomes" id="UP000697472">
    <property type="component" value="Unassembled WGS sequence"/>
</dbReference>
<dbReference type="Gene3D" id="3.40.630.30">
    <property type="match status" value="1"/>
</dbReference>
<protein>
    <submittedName>
        <fullName evidence="5">Ribosomal-protein-alanine N-acetyltransferase</fullName>
        <ecNumber evidence="5">2.3.1.267</ecNumber>
    </submittedName>
</protein>
<comment type="similarity">
    <text evidence="3">Belongs to the acetyltransferase family. RimJ subfamily.</text>
</comment>
<comment type="caution">
    <text evidence="5">The sequence shown here is derived from an EMBL/GenBank/DDBJ whole genome shotgun (WGS) entry which is preliminary data.</text>
</comment>